<feature type="transmembrane region" description="Helical" evidence="6">
    <location>
        <begin position="810"/>
        <end position="832"/>
    </location>
</feature>
<feature type="transmembrane region" description="Helical" evidence="6">
    <location>
        <begin position="721"/>
        <end position="745"/>
    </location>
</feature>
<comment type="subcellular location">
    <subcellularLocation>
        <location evidence="1">Cell membrane</location>
        <topology evidence="1">Multi-pass membrane protein</topology>
    </subcellularLocation>
</comment>
<feature type="transmembrane region" description="Helical" evidence="6">
    <location>
        <begin position="36"/>
        <end position="56"/>
    </location>
</feature>
<feature type="transmembrane region" description="Helical" evidence="6">
    <location>
        <begin position="410"/>
        <end position="427"/>
    </location>
</feature>
<evidence type="ECO:0000256" key="3">
    <source>
        <dbReference type="ARBA" id="ARBA00022692"/>
    </source>
</evidence>
<dbReference type="Pfam" id="PF02687">
    <property type="entry name" value="FtsX"/>
    <property type="match status" value="2"/>
</dbReference>
<dbReference type="Pfam" id="PF12704">
    <property type="entry name" value="MacB_PCD"/>
    <property type="match status" value="1"/>
</dbReference>
<accession>A0A7W8DQ21</accession>
<evidence type="ECO:0000256" key="6">
    <source>
        <dbReference type="SAM" id="Phobius"/>
    </source>
</evidence>
<proteinExistence type="predicted"/>
<feature type="domain" description="MacB-like periplasmic core" evidence="8">
    <location>
        <begin position="38"/>
        <end position="214"/>
    </location>
</feature>
<evidence type="ECO:0000256" key="4">
    <source>
        <dbReference type="ARBA" id="ARBA00022989"/>
    </source>
</evidence>
<comment type="caution">
    <text evidence="9">The sequence shown here is derived from an EMBL/GenBank/DDBJ whole genome shotgun (WGS) entry which is preliminary data.</text>
</comment>
<name>A0A7W8DQ21_9BACT</name>
<evidence type="ECO:0000259" key="8">
    <source>
        <dbReference type="Pfam" id="PF12704"/>
    </source>
</evidence>
<sequence>MPSDPRPLPTHLIPALLHPWTWQMAWRDSRTQRLRLLIFSLAIVSGIAALVAIHSLKGSVETGIKTQAKELLGSDLQVSSSQPIKAEEFDKLAKISSRTTREVAFPSMMTFPNGGARLVNVRALEGEYPYYGKIETLPADAWQRRADEPGVFLEAALLEQFQVKPGDEIELGRLHLKILGSILNSPPRASRFSGIAPEAYVHLADIQQSGLIGANSMVTHLVHLETAQKTPSAELKENLRREFPTASWRLETPEDRQETLGDALDLFQRYLGILALASLALGALGVAGAVQSHINRRVTTIAILRCLGAPRQLAAAVYIAQSATLALLGAILGAGLGVLLQTGLLVLFKDSLPVAVEAAPEWAIVFRTTLAGLGVCCGFALIPILKIHRISPAATLRSGSFLPGNPLRTLPVYLLLTALLLLLALTNDADWKRAVLLVGGLGAAFALVIGVARALMAVTRHIVRPSWPYLLRQGISNLHRPGNQTLLFLLSLGLGTFLLLTILLTGDLLQQRLRISETQENPNLYLIDVQPDQVEGVTSLVKNQGLPVLETAPMVTMRVQALKGVPVTKAEGVPRWIANREFRSTYRANLNSSETLVAGEWHESLPSPEGPIPVSLEEKIAGDMRLQLGDTLTLDVQGITLEARVTSIRKVDWSRFNLNFFMVFPPGPLDGAPGFHVVTTRTPDAAAVGRLQQGLTRDFPNVSSIDLSQILETVRSLFSKISWVITIMGGFTLIAALPIVVGTLLNGRDVRLRESVLLRTLGASARQVRTILIIEYATLGFLAALTGTLLAVGAATVLAVYVFKTSLSPNVLTLLTAFLTTTAISVLGGLALSRGVSNHPPLDILRRI</sequence>
<evidence type="ECO:0000259" key="7">
    <source>
        <dbReference type="Pfam" id="PF02687"/>
    </source>
</evidence>
<feature type="domain" description="ABC3 transporter permease C-terminal" evidence="7">
    <location>
        <begin position="727"/>
        <end position="841"/>
    </location>
</feature>
<evidence type="ECO:0000256" key="1">
    <source>
        <dbReference type="ARBA" id="ARBA00004651"/>
    </source>
</evidence>
<dbReference type="AlphaFoldDB" id="A0A7W8DQ21"/>
<evidence type="ECO:0000256" key="2">
    <source>
        <dbReference type="ARBA" id="ARBA00022475"/>
    </source>
</evidence>
<evidence type="ECO:0000313" key="9">
    <source>
        <dbReference type="EMBL" id="MBB5038013.1"/>
    </source>
</evidence>
<dbReference type="GO" id="GO:0005886">
    <property type="term" value="C:plasma membrane"/>
    <property type="evidence" value="ECO:0007669"/>
    <property type="project" value="UniProtKB-SubCell"/>
</dbReference>
<dbReference type="InterPro" id="IPR038766">
    <property type="entry name" value="Membrane_comp_ABC_pdt"/>
</dbReference>
<dbReference type="RefSeq" id="WP_184208437.1">
    <property type="nucleotide sequence ID" value="NZ_JACHIF010000004.1"/>
</dbReference>
<feature type="transmembrane region" description="Helical" evidence="6">
    <location>
        <begin position="779"/>
        <end position="803"/>
    </location>
</feature>
<feature type="transmembrane region" description="Helical" evidence="6">
    <location>
        <begin position="369"/>
        <end position="390"/>
    </location>
</feature>
<dbReference type="EMBL" id="JACHIF010000004">
    <property type="protein sequence ID" value="MBB5038013.1"/>
    <property type="molecule type" value="Genomic_DNA"/>
</dbReference>
<evidence type="ECO:0000256" key="5">
    <source>
        <dbReference type="ARBA" id="ARBA00023136"/>
    </source>
</evidence>
<keyword evidence="3 6" id="KW-0812">Transmembrane</keyword>
<dbReference type="InterPro" id="IPR025857">
    <property type="entry name" value="MacB_PCD"/>
</dbReference>
<dbReference type="InterPro" id="IPR003838">
    <property type="entry name" value="ABC3_permease_C"/>
</dbReference>
<keyword evidence="4 6" id="KW-1133">Transmembrane helix</keyword>
<protein>
    <submittedName>
        <fullName evidence="9">Putative ABC transport system permease protein</fullName>
    </submittedName>
</protein>
<dbReference type="Proteomes" id="UP000534294">
    <property type="component" value="Unassembled WGS sequence"/>
</dbReference>
<reference evidence="9 10" key="1">
    <citation type="submission" date="2020-08" db="EMBL/GenBank/DDBJ databases">
        <title>Genomic Encyclopedia of Type Strains, Phase IV (KMG-IV): sequencing the most valuable type-strain genomes for metagenomic binning, comparative biology and taxonomic classification.</title>
        <authorList>
            <person name="Goeker M."/>
        </authorList>
    </citation>
    <scope>NUCLEOTIDE SEQUENCE [LARGE SCALE GENOMIC DNA]</scope>
    <source>
        <strain evidence="9 10">DSM 12251</strain>
    </source>
</reference>
<feature type="transmembrane region" description="Helical" evidence="6">
    <location>
        <begin position="434"/>
        <end position="456"/>
    </location>
</feature>
<keyword evidence="10" id="KW-1185">Reference proteome</keyword>
<organism evidence="9 10">
    <name type="scientific">Prosthecobacter dejongeii</name>
    <dbReference type="NCBI Taxonomy" id="48465"/>
    <lineage>
        <taxon>Bacteria</taxon>
        <taxon>Pseudomonadati</taxon>
        <taxon>Verrucomicrobiota</taxon>
        <taxon>Verrucomicrobiia</taxon>
        <taxon>Verrucomicrobiales</taxon>
        <taxon>Verrucomicrobiaceae</taxon>
        <taxon>Prosthecobacter</taxon>
    </lineage>
</organism>
<dbReference type="PANTHER" id="PTHR30287">
    <property type="entry name" value="MEMBRANE COMPONENT OF PREDICTED ABC SUPERFAMILY METABOLITE UPTAKE TRANSPORTER"/>
    <property type="match status" value="1"/>
</dbReference>
<keyword evidence="2" id="KW-1003">Cell membrane</keyword>
<dbReference type="PANTHER" id="PTHR30287:SF1">
    <property type="entry name" value="INNER MEMBRANE PROTEIN"/>
    <property type="match status" value="1"/>
</dbReference>
<feature type="transmembrane region" description="Helical" evidence="6">
    <location>
        <begin position="270"/>
        <end position="290"/>
    </location>
</feature>
<gene>
    <name evidence="9" type="ORF">HNQ64_002271</name>
</gene>
<keyword evidence="5 6" id="KW-0472">Membrane</keyword>
<feature type="domain" description="ABC3 transporter permease C-terminal" evidence="7">
    <location>
        <begin position="273"/>
        <end position="392"/>
    </location>
</feature>
<feature type="transmembrane region" description="Helical" evidence="6">
    <location>
        <begin position="326"/>
        <end position="348"/>
    </location>
</feature>
<feature type="transmembrane region" description="Helical" evidence="6">
    <location>
        <begin position="486"/>
        <end position="506"/>
    </location>
</feature>
<evidence type="ECO:0000313" key="10">
    <source>
        <dbReference type="Proteomes" id="UP000534294"/>
    </source>
</evidence>